<keyword evidence="1" id="KW-0812">Transmembrane</keyword>
<gene>
    <name evidence="2" type="ORF">QQX98_001113</name>
</gene>
<keyword evidence="3" id="KW-1185">Reference proteome</keyword>
<protein>
    <submittedName>
        <fullName evidence="2">Uncharacterized protein</fullName>
    </submittedName>
</protein>
<sequence length="634" mass="72065">MGLVHHGLDLFNYDQRVCSGQVLIPNDGTPSNIEYDEYVVYKKPEESGPATLHGPEDADEHIAHHFTRDDTSGTALFDLAFRQGSLLDRNGEFRKPDDTESPSARMEGRIRRVICFKRSTPLYGGRDILSMTVDDLAAMNLHPATLQYSTRTTTESRFWSKDKSELSLILAFSEMPKTPCDFLSMTYNVNTRSATILVRQSWEPRRHNLDDLDEYDHRLESCRAHWAHPLIMPVVLLQVQFMRCEEAVSDNNMNVTVLEYDVSNISGFDTEEPSPHRLRRQMSRDENGKITWGPMTMTNLMKRAHEVLKDTIKLLDTIRWMERAVKVLILAGDELAERMGSSPQFGQDLSLLSPFILDPERGPAPVSPVLPPRLQVHVPDGETDGDSLGPHWHEIRQYLDGLLRLCMGLETDRRMSEARCRAQIDMIYSKMAQEDNVLNARMAVASSRDSSSMKALAVITAIFLPGEFLGSLFGMSMFDWLGPDEEDDSASGGGGDSTPGVGNVNRFGQSFWVYWATAIPLTLFILFVWRAWWVTQDRYFRRHLSRELSEERFWTVDGQPRSLDDSFIHDFFYLSARRDEKARVKDDMAELEAVNSVMKDGGGPGLARGASMRQRQILEARVWSLNQRSKAISV</sequence>
<accession>A0ABR1HQQ0</accession>
<name>A0ABR1HQQ0_9HYPO</name>
<evidence type="ECO:0000256" key="1">
    <source>
        <dbReference type="SAM" id="Phobius"/>
    </source>
</evidence>
<organism evidence="2 3">
    <name type="scientific">Neonectria punicea</name>
    <dbReference type="NCBI Taxonomy" id="979145"/>
    <lineage>
        <taxon>Eukaryota</taxon>
        <taxon>Fungi</taxon>
        <taxon>Dikarya</taxon>
        <taxon>Ascomycota</taxon>
        <taxon>Pezizomycotina</taxon>
        <taxon>Sordariomycetes</taxon>
        <taxon>Hypocreomycetidae</taxon>
        <taxon>Hypocreales</taxon>
        <taxon>Nectriaceae</taxon>
        <taxon>Neonectria</taxon>
    </lineage>
</organism>
<dbReference type="Gene3D" id="1.20.58.340">
    <property type="entry name" value="Magnesium transport protein CorA, transmembrane region"/>
    <property type="match status" value="1"/>
</dbReference>
<proteinExistence type="predicted"/>
<comment type="caution">
    <text evidence="2">The sequence shown here is derived from an EMBL/GenBank/DDBJ whole genome shotgun (WGS) entry which is preliminary data.</text>
</comment>
<feature type="transmembrane region" description="Helical" evidence="1">
    <location>
        <begin position="512"/>
        <end position="533"/>
    </location>
</feature>
<keyword evidence="1" id="KW-1133">Transmembrane helix</keyword>
<reference evidence="2 3" key="1">
    <citation type="journal article" date="2025" name="Microbiol. Resour. Announc.">
        <title>Draft genome sequences for Neonectria magnoliae and Neonectria punicea, canker pathogens of Liriodendron tulipifera and Acer saccharum in West Virginia.</title>
        <authorList>
            <person name="Petronek H.M."/>
            <person name="Kasson M.T."/>
            <person name="Metheny A.M."/>
            <person name="Stauder C.M."/>
            <person name="Lovett B."/>
            <person name="Lynch S.C."/>
            <person name="Garnas J.R."/>
            <person name="Kasson L.R."/>
            <person name="Stajich J.E."/>
        </authorList>
    </citation>
    <scope>NUCLEOTIDE SEQUENCE [LARGE SCALE GENOMIC DNA]</scope>
    <source>
        <strain evidence="2 3">NRRL 64653</strain>
    </source>
</reference>
<dbReference type="EMBL" id="JAZAVJ010000010">
    <property type="protein sequence ID" value="KAK7423322.1"/>
    <property type="molecule type" value="Genomic_DNA"/>
</dbReference>
<evidence type="ECO:0000313" key="2">
    <source>
        <dbReference type="EMBL" id="KAK7423322.1"/>
    </source>
</evidence>
<keyword evidence="1" id="KW-0472">Membrane</keyword>
<dbReference type="Proteomes" id="UP001498476">
    <property type="component" value="Unassembled WGS sequence"/>
</dbReference>
<evidence type="ECO:0000313" key="3">
    <source>
        <dbReference type="Proteomes" id="UP001498476"/>
    </source>
</evidence>